<feature type="transmembrane region" description="Helical" evidence="1">
    <location>
        <begin position="16"/>
        <end position="42"/>
    </location>
</feature>
<feature type="transmembrane region" description="Helical" evidence="1">
    <location>
        <begin position="364"/>
        <end position="391"/>
    </location>
</feature>
<feature type="transmembrane region" description="Helical" evidence="1">
    <location>
        <begin position="398"/>
        <end position="419"/>
    </location>
</feature>
<feature type="transmembrane region" description="Helical" evidence="1">
    <location>
        <begin position="235"/>
        <end position="255"/>
    </location>
</feature>
<keyword evidence="1" id="KW-0472">Membrane</keyword>
<accession>A0ABT6H8Y7</accession>
<proteinExistence type="predicted"/>
<keyword evidence="3" id="KW-1185">Reference proteome</keyword>
<feature type="transmembrane region" description="Helical" evidence="1">
    <location>
        <begin position="425"/>
        <end position="446"/>
    </location>
</feature>
<sequence length="476" mass="54438">MQELFKEDYFSARIRAYGFASLVTAGPWIVVVAVLVIVQWLIQSAGLSIAVRELFLASISYCFIFSQIIFGAQNLIVTRYIADLFYEKRINEVYATFLGASKTAVGAAVVLWVIFVCISPLPFVYKLVLLILFAVMNLIWILFMFLTAAKYYQPIAYSFMIGGIVSVGAVAIVVYVAEIGEYSVQATVLSLFAAFTSGMIITLFSLYFSFLISFPKRTTENQFAYFVYFDRYPSLFWTGFLYNIGVWVCNWIIWFGEGSSYIEGSFRFHTLYDTAIFWSYLSIIPTMMLFVLSIETRFYQRYRTFYGYINEGGSLAQIQKAKDTMLIVLRQEMERLLRNQGLFSLLILATILYFAAEFGFRQPFLGMLCITIVGALANAIVFVISLLLLYFEDRRGAMYTSILFFTANGILTLLLLPLGVDGYGLSFAIGSILAFAYSAMRLFAYVKEIEFYAFMRNQTKQRFNFFQRVGSMLERL</sequence>
<keyword evidence="1" id="KW-0812">Transmembrane</keyword>
<feature type="transmembrane region" description="Helical" evidence="1">
    <location>
        <begin position="54"/>
        <end position="72"/>
    </location>
</feature>
<feature type="transmembrane region" description="Helical" evidence="1">
    <location>
        <begin position="155"/>
        <end position="177"/>
    </location>
</feature>
<feature type="transmembrane region" description="Helical" evidence="1">
    <location>
        <begin position="93"/>
        <end position="115"/>
    </location>
</feature>
<feature type="transmembrane region" description="Helical" evidence="1">
    <location>
        <begin position="189"/>
        <end position="214"/>
    </location>
</feature>
<reference evidence="2 3" key="1">
    <citation type="submission" date="2023-04" db="EMBL/GenBank/DDBJ databases">
        <title>Ectobacillus antri isolated from activated sludge.</title>
        <authorList>
            <person name="Yan P."/>
            <person name="Liu X."/>
        </authorList>
    </citation>
    <scope>NUCLEOTIDE SEQUENCE [LARGE SCALE GENOMIC DNA]</scope>
    <source>
        <strain evidence="2 3">C18H</strain>
    </source>
</reference>
<feature type="transmembrane region" description="Helical" evidence="1">
    <location>
        <begin position="275"/>
        <end position="294"/>
    </location>
</feature>
<keyword evidence="1" id="KW-1133">Transmembrane helix</keyword>
<gene>
    <name evidence="2" type="primary">pelG</name>
    <name evidence="2" type="ORF">P6P90_16740</name>
</gene>
<dbReference type="EMBL" id="JARULN010000032">
    <property type="protein sequence ID" value="MDG5755545.1"/>
    <property type="molecule type" value="Genomic_DNA"/>
</dbReference>
<evidence type="ECO:0000313" key="3">
    <source>
        <dbReference type="Proteomes" id="UP001218246"/>
    </source>
</evidence>
<organism evidence="2 3">
    <name type="scientific">Ectobacillus antri</name>
    <dbReference type="NCBI Taxonomy" id="2486280"/>
    <lineage>
        <taxon>Bacteria</taxon>
        <taxon>Bacillati</taxon>
        <taxon>Bacillota</taxon>
        <taxon>Bacilli</taxon>
        <taxon>Bacillales</taxon>
        <taxon>Bacillaceae</taxon>
        <taxon>Ectobacillus</taxon>
    </lineage>
</organism>
<dbReference type="Proteomes" id="UP001218246">
    <property type="component" value="Unassembled WGS sequence"/>
</dbReference>
<evidence type="ECO:0000313" key="2">
    <source>
        <dbReference type="EMBL" id="MDG5755545.1"/>
    </source>
</evidence>
<feature type="transmembrane region" description="Helical" evidence="1">
    <location>
        <begin position="127"/>
        <end position="148"/>
    </location>
</feature>
<dbReference type="Pfam" id="PF16933">
    <property type="entry name" value="PelG"/>
    <property type="match status" value="1"/>
</dbReference>
<protein>
    <submittedName>
        <fullName evidence="2">Exopolysaccharide Pel transporter PelG</fullName>
    </submittedName>
</protein>
<name>A0ABT6H8Y7_9BACI</name>
<dbReference type="InterPro" id="IPR031617">
    <property type="entry name" value="PelG"/>
</dbReference>
<comment type="caution">
    <text evidence="2">The sequence shown here is derived from an EMBL/GenBank/DDBJ whole genome shotgun (WGS) entry which is preliminary data.</text>
</comment>
<feature type="transmembrane region" description="Helical" evidence="1">
    <location>
        <begin position="340"/>
        <end position="358"/>
    </location>
</feature>
<evidence type="ECO:0000256" key="1">
    <source>
        <dbReference type="SAM" id="Phobius"/>
    </source>
</evidence>